<comment type="caution">
    <text evidence="1">The sequence shown here is derived from an EMBL/GenBank/DDBJ whole genome shotgun (WGS) entry which is preliminary data.</text>
</comment>
<protein>
    <submittedName>
        <fullName evidence="1">Uncharacterized protein</fullName>
    </submittedName>
</protein>
<keyword evidence="2" id="KW-1185">Reference proteome</keyword>
<sequence length="196" mass="22463">MVSSLQDKENELFQMKSEVQNTKKYASNLQAFLRMREIQAKTTEYEKHLQIASINHGVNIESSIDTKLRDILTIERFGSIEVINSPFTKITLNRRENRQAQIPVIVPTTLKAEFKRKLDTTCQYPSGCCVTKTGELLLTNYDEHNGRVIAMNTSDKVEYTIPFLARYSTFDVACLDDSTVAVSTGRSRKNAWYQYC</sequence>
<accession>A0A8B6FM67</accession>
<dbReference type="EMBL" id="UYJE01007162">
    <property type="protein sequence ID" value="VDI52302.1"/>
    <property type="molecule type" value="Genomic_DNA"/>
</dbReference>
<organism evidence="1 2">
    <name type="scientific">Mytilus galloprovincialis</name>
    <name type="common">Mediterranean mussel</name>
    <dbReference type="NCBI Taxonomy" id="29158"/>
    <lineage>
        <taxon>Eukaryota</taxon>
        <taxon>Metazoa</taxon>
        <taxon>Spiralia</taxon>
        <taxon>Lophotrochozoa</taxon>
        <taxon>Mollusca</taxon>
        <taxon>Bivalvia</taxon>
        <taxon>Autobranchia</taxon>
        <taxon>Pteriomorphia</taxon>
        <taxon>Mytilida</taxon>
        <taxon>Mytiloidea</taxon>
        <taxon>Mytilidae</taxon>
        <taxon>Mytilinae</taxon>
        <taxon>Mytilus</taxon>
    </lineage>
</organism>
<proteinExistence type="predicted"/>
<gene>
    <name evidence="1" type="ORF">MGAL_10B039970</name>
</gene>
<reference evidence="1" key="1">
    <citation type="submission" date="2018-11" db="EMBL/GenBank/DDBJ databases">
        <authorList>
            <person name="Alioto T."/>
            <person name="Alioto T."/>
        </authorList>
    </citation>
    <scope>NUCLEOTIDE SEQUENCE</scope>
</reference>
<dbReference type="Proteomes" id="UP000596742">
    <property type="component" value="Unassembled WGS sequence"/>
</dbReference>
<name>A0A8B6FM67_MYTGA</name>
<evidence type="ECO:0000313" key="1">
    <source>
        <dbReference type="EMBL" id="VDI52302.1"/>
    </source>
</evidence>
<dbReference type="OrthoDB" id="10493223at2759"/>
<dbReference type="AlphaFoldDB" id="A0A8B6FM67"/>
<evidence type="ECO:0000313" key="2">
    <source>
        <dbReference type="Proteomes" id="UP000596742"/>
    </source>
</evidence>